<feature type="signal peptide" evidence="1">
    <location>
        <begin position="1"/>
        <end position="19"/>
    </location>
</feature>
<evidence type="ECO:0000313" key="2">
    <source>
        <dbReference type="EMBL" id="GEP01245.1"/>
    </source>
</evidence>
<protein>
    <recommendedName>
        <fullName evidence="4">Metal ABC transporter permease</fullName>
    </recommendedName>
</protein>
<evidence type="ECO:0008006" key="4">
    <source>
        <dbReference type="Google" id="ProtNLM"/>
    </source>
</evidence>
<keyword evidence="3" id="KW-1185">Reference proteome</keyword>
<gene>
    <name evidence="2" type="ORF">MHA02_36320</name>
</gene>
<comment type="caution">
    <text evidence="2">The sequence shown here is derived from an EMBL/GenBank/DDBJ whole genome shotgun (WGS) entry which is preliminary data.</text>
</comment>
<reference evidence="2 3" key="1">
    <citation type="submission" date="2019-07" db="EMBL/GenBank/DDBJ databases">
        <title>Whole genome shotgun sequence of Methylobacterium haplocladii NBRC 107714.</title>
        <authorList>
            <person name="Hosoyama A."/>
            <person name="Uohara A."/>
            <person name="Ohji S."/>
            <person name="Ichikawa N."/>
        </authorList>
    </citation>
    <scope>NUCLEOTIDE SEQUENCE [LARGE SCALE GENOMIC DNA]</scope>
    <source>
        <strain evidence="2 3">NBRC 107714</strain>
    </source>
</reference>
<proteinExistence type="predicted"/>
<dbReference type="Proteomes" id="UP000321258">
    <property type="component" value="Unassembled WGS sequence"/>
</dbReference>
<accession>A0A512IU67</accession>
<dbReference type="EMBL" id="BJZT01000040">
    <property type="protein sequence ID" value="GEP01245.1"/>
    <property type="molecule type" value="Genomic_DNA"/>
</dbReference>
<dbReference type="RefSeq" id="WP_147081354.1">
    <property type="nucleotide sequence ID" value="NZ_BJZT01000040.1"/>
</dbReference>
<dbReference type="OrthoDB" id="9799947at2"/>
<keyword evidence="1" id="KW-0732">Signal</keyword>
<organism evidence="2 3">
    <name type="scientific">Methylobacterium haplocladii</name>
    <dbReference type="NCBI Taxonomy" id="1176176"/>
    <lineage>
        <taxon>Bacteria</taxon>
        <taxon>Pseudomonadati</taxon>
        <taxon>Pseudomonadota</taxon>
        <taxon>Alphaproteobacteria</taxon>
        <taxon>Hyphomicrobiales</taxon>
        <taxon>Methylobacteriaceae</taxon>
        <taxon>Methylobacterium</taxon>
    </lineage>
</organism>
<dbReference type="AlphaFoldDB" id="A0A512IU67"/>
<name>A0A512IU67_9HYPH</name>
<evidence type="ECO:0000313" key="3">
    <source>
        <dbReference type="Proteomes" id="UP000321258"/>
    </source>
</evidence>
<feature type="chain" id="PRO_5021788380" description="Metal ABC transporter permease" evidence="1">
    <location>
        <begin position="20"/>
        <end position="225"/>
    </location>
</feature>
<sequence length="225" mass="22769">MLRFTTIALAATLSTAALAAAQPERVRGTIESADGTTLILKTDDGRSTTVTLAPDTKYASVVKSSLDQIKDGVFIGTATKGDNPPIALEVVLFPPAMRGTGEGHYPWDEIQDTTVGDAPKVKSAMTNGTVKATTAGAPKVKSAMTNGTVAKSAGAGGVTTLTVSYGADGSKTIAVPASAPVVTFEPADAAILKPGAKAFVIAGNEDGKLSAKRVAVGKDGLRPPM</sequence>
<evidence type="ECO:0000256" key="1">
    <source>
        <dbReference type="SAM" id="SignalP"/>
    </source>
</evidence>